<comment type="caution">
    <text evidence="1">The sequence shown here is derived from an EMBL/GenBank/DDBJ whole genome shotgun (WGS) entry which is preliminary data.</text>
</comment>
<dbReference type="Proteomes" id="UP000094741">
    <property type="component" value="Unassembled WGS sequence"/>
</dbReference>
<organism evidence="1 2">
    <name type="scientific">Vibrio genomosp. F10 str. ZF-129</name>
    <dbReference type="NCBI Taxonomy" id="1187848"/>
    <lineage>
        <taxon>Bacteria</taxon>
        <taxon>Pseudomonadati</taxon>
        <taxon>Pseudomonadota</taxon>
        <taxon>Gammaproteobacteria</taxon>
        <taxon>Vibrionales</taxon>
        <taxon>Vibrionaceae</taxon>
        <taxon>Vibrio</taxon>
    </lineage>
</organism>
<dbReference type="AlphaFoldDB" id="A0A1E5BK69"/>
<reference evidence="1 2" key="1">
    <citation type="journal article" date="2012" name="Science">
        <title>Ecological populations of bacteria act as socially cohesive units of antibiotic production and resistance.</title>
        <authorList>
            <person name="Cordero O.X."/>
            <person name="Wildschutte H."/>
            <person name="Kirkup B."/>
            <person name="Proehl S."/>
            <person name="Ngo L."/>
            <person name="Hussain F."/>
            <person name="Le Roux F."/>
            <person name="Mincer T."/>
            <person name="Polz M.F."/>
        </authorList>
    </citation>
    <scope>NUCLEOTIDE SEQUENCE [LARGE SCALE GENOMIC DNA]</scope>
    <source>
        <strain evidence="1 2">ZF-129</strain>
    </source>
</reference>
<accession>A0A1E5BK69</accession>
<proteinExistence type="predicted"/>
<name>A0A1E5BK69_9VIBR</name>
<protein>
    <submittedName>
        <fullName evidence="1">Uncharacterized protein</fullName>
    </submittedName>
</protein>
<dbReference type="EMBL" id="AJYQ02000002">
    <property type="protein sequence ID" value="OEE38267.1"/>
    <property type="molecule type" value="Genomic_DNA"/>
</dbReference>
<gene>
    <name evidence="1" type="ORF">A1QO_02500</name>
</gene>
<dbReference type="STRING" id="1187848.A1QO_02500"/>
<evidence type="ECO:0000313" key="2">
    <source>
        <dbReference type="Proteomes" id="UP000094741"/>
    </source>
</evidence>
<sequence length="69" mass="7802">MLKVTHVKRTDSHVLTIIGGLTVGFDATERHDGFVALCYEENIVASLEGELLELFERDDYVVENHLMPN</sequence>
<dbReference type="RefSeq" id="WP_017041261.1">
    <property type="nucleotide sequence ID" value="NZ_AJYQ02000002.1"/>
</dbReference>
<evidence type="ECO:0000313" key="1">
    <source>
        <dbReference type="EMBL" id="OEE38267.1"/>
    </source>
</evidence>